<evidence type="ECO:0000313" key="7">
    <source>
        <dbReference type="EMBL" id="MFD2592798.1"/>
    </source>
</evidence>
<proteinExistence type="predicted"/>
<dbReference type="InterPro" id="IPR011020">
    <property type="entry name" value="HTTM-like"/>
</dbReference>
<protein>
    <recommendedName>
        <fullName evidence="6">HTTM-like domain-containing protein</fullName>
    </recommendedName>
</protein>
<feature type="transmembrane region" description="Helical" evidence="5">
    <location>
        <begin position="20"/>
        <end position="39"/>
    </location>
</feature>
<dbReference type="PANTHER" id="PTHR39535:SF2">
    <property type="entry name" value="HTTM DOMAIN-CONTAINING PROTEIN"/>
    <property type="match status" value="1"/>
</dbReference>
<evidence type="ECO:0000259" key="6">
    <source>
        <dbReference type="SMART" id="SM00752"/>
    </source>
</evidence>
<feature type="domain" description="HTTM-like" evidence="6">
    <location>
        <begin position="16"/>
        <end position="279"/>
    </location>
</feature>
<dbReference type="EMBL" id="JBHULX010000039">
    <property type="protein sequence ID" value="MFD2592798.1"/>
    <property type="molecule type" value="Genomic_DNA"/>
</dbReference>
<dbReference type="Proteomes" id="UP001597459">
    <property type="component" value="Unassembled WGS sequence"/>
</dbReference>
<name>A0ABW5NBT6_9FLAO</name>
<organism evidence="7 8">
    <name type="scientific">Aquimarina hainanensis</name>
    <dbReference type="NCBI Taxonomy" id="1578017"/>
    <lineage>
        <taxon>Bacteria</taxon>
        <taxon>Pseudomonadati</taxon>
        <taxon>Bacteroidota</taxon>
        <taxon>Flavobacteriia</taxon>
        <taxon>Flavobacteriales</taxon>
        <taxon>Flavobacteriaceae</taxon>
        <taxon>Aquimarina</taxon>
    </lineage>
</organism>
<accession>A0ABW5NBT6</accession>
<evidence type="ECO:0000256" key="2">
    <source>
        <dbReference type="ARBA" id="ARBA00022692"/>
    </source>
</evidence>
<comment type="subcellular location">
    <subcellularLocation>
        <location evidence="1">Endomembrane system</location>
        <topology evidence="1">Multi-pass membrane protein</topology>
    </subcellularLocation>
</comment>
<dbReference type="InterPro" id="IPR052964">
    <property type="entry name" value="Sporulation_signal_mat"/>
</dbReference>
<evidence type="ECO:0000256" key="5">
    <source>
        <dbReference type="SAM" id="Phobius"/>
    </source>
</evidence>
<evidence type="ECO:0000256" key="3">
    <source>
        <dbReference type="ARBA" id="ARBA00022989"/>
    </source>
</evidence>
<feature type="transmembrane region" description="Helical" evidence="5">
    <location>
        <begin position="159"/>
        <end position="177"/>
    </location>
</feature>
<keyword evidence="4 5" id="KW-0472">Membrane</keyword>
<keyword evidence="2 5" id="KW-0812">Transmembrane</keyword>
<feature type="transmembrane region" description="Helical" evidence="5">
    <location>
        <begin position="248"/>
        <end position="274"/>
    </location>
</feature>
<sequence>MKNFINQFSQENRFSFYAPFFRVFIGLYLLKDIIITWNFNGLLYKGDSFLHPDPAAILDYFNLDTGVMREYFEIFMFSYILVILLFLFGIGKRYTAILLFIHLELIQNFAWLTLNGGDNLMKFVVLYYIFIDSYNRFSIKPLQFKNEEAKKFSNFISNLAGYSLCAHFCLVYFVSAVHKIHADVWFNGVATYYVLGSERFQGTSWNSILVQSGVFVTLSTYGTILIELIYPFLIWFKKTKYPMMVCSILLHSGIGIFMMLYDFQIVFILLQGFFLSNKEWDKLLKWIDTTIEWCKIKLTAKLKTNP</sequence>
<reference evidence="8" key="1">
    <citation type="journal article" date="2019" name="Int. J. Syst. Evol. Microbiol.">
        <title>The Global Catalogue of Microorganisms (GCM) 10K type strain sequencing project: providing services to taxonomists for standard genome sequencing and annotation.</title>
        <authorList>
            <consortium name="The Broad Institute Genomics Platform"/>
            <consortium name="The Broad Institute Genome Sequencing Center for Infectious Disease"/>
            <person name="Wu L."/>
            <person name="Ma J."/>
        </authorList>
    </citation>
    <scope>NUCLEOTIDE SEQUENCE [LARGE SCALE GENOMIC DNA]</scope>
    <source>
        <strain evidence="8">KCTC 42423</strain>
    </source>
</reference>
<feature type="transmembrane region" description="Helical" evidence="5">
    <location>
        <begin position="214"/>
        <end position="236"/>
    </location>
</feature>
<comment type="caution">
    <text evidence="7">The sequence shown here is derived from an EMBL/GenBank/DDBJ whole genome shotgun (WGS) entry which is preliminary data.</text>
</comment>
<dbReference type="PANTHER" id="PTHR39535">
    <property type="entry name" value="SPORULATION-DELAYING PROTEIN SDPB"/>
    <property type="match status" value="1"/>
</dbReference>
<gene>
    <name evidence="7" type="ORF">ACFSTE_18315</name>
</gene>
<dbReference type="SMART" id="SM00752">
    <property type="entry name" value="HTTM"/>
    <property type="match status" value="1"/>
</dbReference>
<evidence type="ECO:0000313" key="8">
    <source>
        <dbReference type="Proteomes" id="UP001597459"/>
    </source>
</evidence>
<evidence type="ECO:0000256" key="4">
    <source>
        <dbReference type="ARBA" id="ARBA00023136"/>
    </source>
</evidence>
<evidence type="ECO:0000256" key="1">
    <source>
        <dbReference type="ARBA" id="ARBA00004127"/>
    </source>
</evidence>
<keyword evidence="3 5" id="KW-1133">Transmembrane helix</keyword>
<keyword evidence="8" id="KW-1185">Reference proteome</keyword>
<dbReference type="RefSeq" id="WP_176030216.1">
    <property type="nucleotide sequence ID" value="NZ_JBHULX010000039.1"/>
</dbReference>
<feature type="transmembrane region" description="Helical" evidence="5">
    <location>
        <begin position="71"/>
        <end position="90"/>
    </location>
</feature>